<keyword evidence="2" id="KW-1185">Reference proteome</keyword>
<dbReference type="EMBL" id="QQBC01000007">
    <property type="protein sequence ID" value="RDI64744.1"/>
    <property type="molecule type" value="Genomic_DNA"/>
</dbReference>
<comment type="caution">
    <text evidence="1">The sequence shown here is derived from an EMBL/GenBank/DDBJ whole genome shotgun (WGS) entry which is preliminary data.</text>
</comment>
<organism evidence="1 2">
    <name type="scientific">Nocardia pseudobrasiliensis</name>
    <dbReference type="NCBI Taxonomy" id="45979"/>
    <lineage>
        <taxon>Bacteria</taxon>
        <taxon>Bacillati</taxon>
        <taxon>Actinomycetota</taxon>
        <taxon>Actinomycetes</taxon>
        <taxon>Mycobacteriales</taxon>
        <taxon>Nocardiaceae</taxon>
        <taxon>Nocardia</taxon>
    </lineage>
</organism>
<name>A0A370I5Z8_9NOCA</name>
<accession>A0A370I5Z8</accession>
<evidence type="ECO:0000313" key="1">
    <source>
        <dbReference type="EMBL" id="RDI64744.1"/>
    </source>
</evidence>
<protein>
    <submittedName>
        <fullName evidence="1">Uncharacterized protein</fullName>
    </submittedName>
</protein>
<evidence type="ECO:0000313" key="2">
    <source>
        <dbReference type="Proteomes" id="UP000254869"/>
    </source>
</evidence>
<sequence length="38" mass="3979">MWVRALRFISLLLGIAALIRGEIRALGAAASSALPGRS</sequence>
<gene>
    <name evidence="1" type="ORF">DFR76_107119</name>
</gene>
<dbReference type="STRING" id="1210086.GCA_001613105_02456"/>
<proteinExistence type="predicted"/>
<reference evidence="1 2" key="1">
    <citation type="submission" date="2018-07" db="EMBL/GenBank/DDBJ databases">
        <title>Genomic Encyclopedia of Type Strains, Phase IV (KMG-IV): sequencing the most valuable type-strain genomes for metagenomic binning, comparative biology and taxonomic classification.</title>
        <authorList>
            <person name="Goeker M."/>
        </authorList>
    </citation>
    <scope>NUCLEOTIDE SEQUENCE [LARGE SCALE GENOMIC DNA]</scope>
    <source>
        <strain evidence="1 2">DSM 44290</strain>
    </source>
</reference>
<dbReference type="AlphaFoldDB" id="A0A370I5Z8"/>
<dbReference type="Proteomes" id="UP000254869">
    <property type="component" value="Unassembled WGS sequence"/>
</dbReference>